<sequence length="262" mass="29841">MPNIFQLTTPDLIAILRILKPDIFIDGKISNVNGNNENSFDTLVANNFSTYEDCKKLRSQITEWLLLNGYSTMHQFYKDPTTDTWIMPNDKSRLVECGKYRVSQKVPIIIPDLLFDETPYLFNPIDDSIDSGFNSARVFSNSINDNNNNNLIKTKSATDRVLMQSFAPLSARLPAEYYKKTLSPMECQINLNNSSSSNFKDPQLMSSVTISCQNNRTDKFINLPVENSSLTSLQNDMLPYCKNNNASFCSGIFKIFMCQQRI</sequence>
<reference evidence="2" key="1">
    <citation type="submission" date="2015-08" db="UniProtKB">
        <authorList>
            <consortium name="WormBaseParasite"/>
        </authorList>
    </citation>
    <scope>IDENTIFICATION</scope>
</reference>
<name>A0A0K0E2K9_STRER</name>
<dbReference type="AlphaFoldDB" id="A0A0K0E2K9"/>
<protein>
    <submittedName>
        <fullName evidence="2">DIOX_N domain-containing protein</fullName>
    </submittedName>
    <submittedName>
        <fullName evidence="3">ERAP1-like C-terminal domain-containing protein</fullName>
    </submittedName>
</protein>
<proteinExistence type="predicted"/>
<organism evidence="2">
    <name type="scientific">Strongyloides stercoralis</name>
    <name type="common">Threadworm</name>
    <dbReference type="NCBI Taxonomy" id="6248"/>
    <lineage>
        <taxon>Eukaryota</taxon>
        <taxon>Metazoa</taxon>
        <taxon>Ecdysozoa</taxon>
        <taxon>Nematoda</taxon>
        <taxon>Chromadorea</taxon>
        <taxon>Rhabditida</taxon>
        <taxon>Tylenchina</taxon>
        <taxon>Panagrolaimomorpha</taxon>
        <taxon>Strongyloidoidea</taxon>
        <taxon>Strongyloididae</taxon>
        <taxon>Strongyloides</taxon>
    </lineage>
</organism>
<dbReference type="WBParaSite" id="TCONS_00008174.p1">
    <property type="protein sequence ID" value="TCONS_00008174.p1"/>
    <property type="gene ID" value="XLOC_006148"/>
</dbReference>
<dbReference type="Proteomes" id="UP000035681">
    <property type="component" value="Unplaced"/>
</dbReference>
<evidence type="ECO:0000313" key="3">
    <source>
        <dbReference type="WBParaSite" id="TCONS_00008174.p1"/>
    </source>
</evidence>
<dbReference type="WBParaSite" id="SSTP_0000372800.1">
    <property type="protein sequence ID" value="SSTP_0000372800.1"/>
    <property type="gene ID" value="SSTP_0000372800"/>
</dbReference>
<evidence type="ECO:0000313" key="1">
    <source>
        <dbReference type="Proteomes" id="UP000035681"/>
    </source>
</evidence>
<accession>A0A0K0E2K9</accession>
<evidence type="ECO:0000313" key="2">
    <source>
        <dbReference type="WBParaSite" id="SSTP_0000372800.1"/>
    </source>
</evidence>
<keyword evidence="1" id="KW-1185">Reference proteome</keyword>